<dbReference type="InterPro" id="IPR036908">
    <property type="entry name" value="RlpA-like_sf"/>
</dbReference>
<keyword evidence="1" id="KW-0472">Membrane</keyword>
<accession>A0A8H7UP61</accession>
<feature type="transmembrane region" description="Helical" evidence="1">
    <location>
        <begin position="71"/>
        <end position="93"/>
    </location>
</feature>
<protein>
    <submittedName>
        <fullName evidence="2">Uncharacterized protein</fullName>
    </submittedName>
</protein>
<evidence type="ECO:0000313" key="3">
    <source>
        <dbReference type="Proteomes" id="UP000612746"/>
    </source>
</evidence>
<gene>
    <name evidence="2" type="ORF">INT44_003166</name>
</gene>
<dbReference type="OrthoDB" id="406505at2759"/>
<reference evidence="2" key="1">
    <citation type="submission" date="2020-12" db="EMBL/GenBank/DDBJ databases">
        <title>Metabolic potential, ecology and presence of endohyphal bacteria is reflected in genomic diversity of Mucoromycotina.</title>
        <authorList>
            <person name="Muszewska A."/>
            <person name="Okrasinska A."/>
            <person name="Steczkiewicz K."/>
            <person name="Drgas O."/>
            <person name="Orlowska M."/>
            <person name="Perlinska-Lenart U."/>
            <person name="Aleksandrzak-Piekarczyk T."/>
            <person name="Szatraj K."/>
            <person name="Zielenkiewicz U."/>
            <person name="Pilsyk S."/>
            <person name="Malc E."/>
            <person name="Mieczkowski P."/>
            <person name="Kruszewska J.S."/>
            <person name="Biernat P."/>
            <person name="Pawlowska J."/>
        </authorList>
    </citation>
    <scope>NUCLEOTIDE SEQUENCE</scope>
    <source>
        <strain evidence="2">WA0000051536</strain>
    </source>
</reference>
<sequence>MSGIVKPLPVIQDTPLTKTDQHLQGQHIYNSNISPTQYHELASEKDIPTSGLSGTKSNVLTRFLARSKYRLWILIASIILVLLAIILGVLGGLGKLSPHSSSDLAVSGPSIGATKYPGTSNGTATPGHFEMYGSGDGTYYDPSVGITACGTSNLATDMVCALVRIFRMMFKCDRVKINQPTKKNYIDYGTIANPNDSPVCGACIEVTGPLGTVQVTIQDKWMCVQSFISAQVVDEDRWI</sequence>
<name>A0A8H7UP61_9FUNG</name>
<keyword evidence="3" id="KW-1185">Reference proteome</keyword>
<feature type="transmembrane region" description="Helical" evidence="1">
    <location>
        <begin position="144"/>
        <end position="166"/>
    </location>
</feature>
<keyword evidence="1" id="KW-0812">Transmembrane</keyword>
<keyword evidence="1" id="KW-1133">Transmembrane helix</keyword>
<evidence type="ECO:0000313" key="2">
    <source>
        <dbReference type="EMBL" id="KAG2186938.1"/>
    </source>
</evidence>
<dbReference type="CDD" id="cd22191">
    <property type="entry name" value="DPBB_RlpA_EXP_N-like"/>
    <property type="match status" value="1"/>
</dbReference>
<dbReference type="SUPFAM" id="SSF50685">
    <property type="entry name" value="Barwin-like endoglucanases"/>
    <property type="match status" value="1"/>
</dbReference>
<comment type="caution">
    <text evidence="2">The sequence shown here is derived from an EMBL/GenBank/DDBJ whole genome shotgun (WGS) entry which is preliminary data.</text>
</comment>
<proteinExistence type="predicted"/>
<dbReference type="Gene3D" id="2.40.40.10">
    <property type="entry name" value="RlpA-like domain"/>
    <property type="match status" value="1"/>
</dbReference>
<dbReference type="EMBL" id="JAEPRA010000004">
    <property type="protein sequence ID" value="KAG2186938.1"/>
    <property type="molecule type" value="Genomic_DNA"/>
</dbReference>
<organism evidence="2 3">
    <name type="scientific">Umbelopsis vinacea</name>
    <dbReference type="NCBI Taxonomy" id="44442"/>
    <lineage>
        <taxon>Eukaryota</taxon>
        <taxon>Fungi</taxon>
        <taxon>Fungi incertae sedis</taxon>
        <taxon>Mucoromycota</taxon>
        <taxon>Mucoromycotina</taxon>
        <taxon>Umbelopsidomycetes</taxon>
        <taxon>Umbelopsidales</taxon>
        <taxon>Umbelopsidaceae</taxon>
        <taxon>Umbelopsis</taxon>
    </lineage>
</organism>
<evidence type="ECO:0000256" key="1">
    <source>
        <dbReference type="SAM" id="Phobius"/>
    </source>
</evidence>
<dbReference type="Proteomes" id="UP000612746">
    <property type="component" value="Unassembled WGS sequence"/>
</dbReference>
<dbReference type="AlphaFoldDB" id="A0A8H7UP61"/>